<dbReference type="GO" id="GO:0071949">
    <property type="term" value="F:FAD binding"/>
    <property type="evidence" value="ECO:0007669"/>
    <property type="project" value="TreeGrafter"/>
</dbReference>
<dbReference type="GO" id="GO:0020037">
    <property type="term" value="F:heme binding"/>
    <property type="evidence" value="ECO:0007669"/>
    <property type="project" value="InterPro"/>
</dbReference>
<dbReference type="PANTHER" id="PTHR43396">
    <property type="entry name" value="FLAVOHEMOPROTEIN"/>
    <property type="match status" value="1"/>
</dbReference>
<dbReference type="GO" id="GO:0019825">
    <property type="term" value="F:oxygen binding"/>
    <property type="evidence" value="ECO:0007669"/>
    <property type="project" value="InterPro"/>
</dbReference>
<evidence type="ECO:0000256" key="2">
    <source>
        <dbReference type="ARBA" id="ARBA00022621"/>
    </source>
</evidence>
<feature type="domain" description="Globin" evidence="6">
    <location>
        <begin position="3"/>
        <end position="137"/>
    </location>
</feature>
<feature type="domain" description="Globin" evidence="6">
    <location>
        <begin position="143"/>
        <end position="277"/>
    </location>
</feature>
<evidence type="ECO:0000313" key="7">
    <source>
        <dbReference type="EMBL" id="OAD20041.1"/>
    </source>
</evidence>
<dbReference type="GO" id="GO:0046210">
    <property type="term" value="P:nitric oxide catabolic process"/>
    <property type="evidence" value="ECO:0007669"/>
    <property type="project" value="TreeGrafter"/>
</dbReference>
<reference evidence="7 8" key="1">
    <citation type="submission" date="2016-05" db="EMBL/GenBank/DDBJ databases">
        <title>Single-cell genome of chain-forming Candidatus Thiomargarita nelsonii and comparison to other large sulfur-oxidizing bacteria.</title>
        <authorList>
            <person name="Winkel M."/>
            <person name="Salman V."/>
            <person name="Woyke T."/>
            <person name="Schulz-Vogt H."/>
            <person name="Richter M."/>
            <person name="Flood B."/>
            <person name="Bailey J."/>
            <person name="Amann R."/>
            <person name="Mussmann M."/>
        </authorList>
    </citation>
    <scope>NUCLEOTIDE SEQUENCE [LARGE SCALE GENOMIC DNA]</scope>
    <source>
        <strain evidence="7 8">THI036</strain>
    </source>
</reference>
<dbReference type="Proteomes" id="UP000076962">
    <property type="component" value="Unassembled WGS sequence"/>
</dbReference>
<keyword evidence="8" id="KW-1185">Reference proteome</keyword>
<evidence type="ECO:0000313" key="8">
    <source>
        <dbReference type="Proteomes" id="UP000076962"/>
    </source>
</evidence>
<gene>
    <name evidence="7" type="primary">hmp</name>
    <name evidence="7" type="ORF">THIOM_004278</name>
</gene>
<dbReference type="Gene3D" id="1.10.490.10">
    <property type="entry name" value="Globins"/>
    <property type="match status" value="2"/>
</dbReference>
<evidence type="ECO:0000256" key="3">
    <source>
        <dbReference type="ARBA" id="ARBA00022723"/>
    </source>
</evidence>
<accession>A0A176RWA2</accession>
<dbReference type="InterPro" id="IPR012292">
    <property type="entry name" value="Globin/Proto"/>
</dbReference>
<comment type="caution">
    <text evidence="7">The sequence shown here is derived from an EMBL/GenBank/DDBJ whole genome shotgun (WGS) entry which is preliminary data.</text>
</comment>
<dbReference type="GO" id="GO:0008941">
    <property type="term" value="F:nitric oxide dioxygenase NAD(P)H activity"/>
    <property type="evidence" value="ECO:0007669"/>
    <property type="project" value="UniProtKB-EC"/>
</dbReference>
<dbReference type="GO" id="GO:0046872">
    <property type="term" value="F:metal ion binding"/>
    <property type="evidence" value="ECO:0007669"/>
    <property type="project" value="UniProtKB-KW"/>
</dbReference>
<keyword evidence="7" id="KW-0223">Dioxygenase</keyword>
<dbReference type="SUPFAM" id="SSF46458">
    <property type="entry name" value="Globin-like"/>
    <property type="match status" value="2"/>
</dbReference>
<evidence type="ECO:0000256" key="5">
    <source>
        <dbReference type="RuleBase" id="RU000356"/>
    </source>
</evidence>
<keyword evidence="1 5" id="KW-0349">Heme</keyword>
<keyword evidence="4" id="KW-0408">Iron</keyword>
<dbReference type="InterPro" id="IPR000971">
    <property type="entry name" value="Globin"/>
</dbReference>
<keyword evidence="5" id="KW-0813">Transport</keyword>
<dbReference type="InterPro" id="IPR009050">
    <property type="entry name" value="Globin-like_sf"/>
</dbReference>
<evidence type="ECO:0000259" key="6">
    <source>
        <dbReference type="PROSITE" id="PS01033"/>
    </source>
</evidence>
<evidence type="ECO:0000256" key="4">
    <source>
        <dbReference type="ARBA" id="ARBA00023004"/>
    </source>
</evidence>
<dbReference type="PROSITE" id="PS01033">
    <property type="entry name" value="GLOBIN"/>
    <property type="match status" value="2"/>
</dbReference>
<dbReference type="EC" id="1.14.12.17" evidence="7"/>
<name>A0A176RWA2_9GAMM</name>
<dbReference type="GO" id="GO:0005344">
    <property type="term" value="F:oxygen carrier activity"/>
    <property type="evidence" value="ECO:0007669"/>
    <property type="project" value="UniProtKB-KW"/>
</dbReference>
<dbReference type="AlphaFoldDB" id="A0A176RWA2"/>
<keyword evidence="7" id="KW-0560">Oxidoreductase</keyword>
<evidence type="ECO:0000256" key="1">
    <source>
        <dbReference type="ARBA" id="ARBA00022617"/>
    </source>
</evidence>
<protein>
    <submittedName>
        <fullName evidence="7">Nitric oxide dioxygenase</fullName>
        <ecNumber evidence="7">1.14.12.17</ecNumber>
    </submittedName>
</protein>
<dbReference type="GO" id="GO:0071500">
    <property type="term" value="P:cellular response to nitrosative stress"/>
    <property type="evidence" value="ECO:0007669"/>
    <property type="project" value="TreeGrafter"/>
</dbReference>
<sequence length="289" mass="32438">MPELSAKTIEIVKSTAPAVKANSDKITSRMYERMFGNFPYAKPLFKNAPKNQPQVLARSIVGYAENIDKLAALEPVLDRIAVHHVETSILPEHYPWVAESLLGAIKDILGDAITDEVEKAWGEAYWFLANALIERERKLYQSLLTEENKKIIKDTAPILKQKGEAITTRMYEIMFSNYPDAKKLFANAPNNQNQILARSIIAYAENIDNLSALSGAVEKIAAHHIETDVKPIHYPWVIESLLQAMSDVLGDAANEAVKKAWFAAYWFLADILMKREKELSQEALAQKAA</sequence>
<proteinExistence type="inferred from homology"/>
<organism evidence="7 8">
    <name type="scientific">Candidatus Thiomargarita nelsonii</name>
    <dbReference type="NCBI Taxonomy" id="1003181"/>
    <lineage>
        <taxon>Bacteria</taxon>
        <taxon>Pseudomonadati</taxon>
        <taxon>Pseudomonadota</taxon>
        <taxon>Gammaproteobacteria</taxon>
        <taxon>Thiotrichales</taxon>
        <taxon>Thiotrichaceae</taxon>
        <taxon>Thiomargarita</taxon>
    </lineage>
</organism>
<comment type="similarity">
    <text evidence="5">Belongs to the globin family.</text>
</comment>
<keyword evidence="2 5" id="KW-0561">Oxygen transport</keyword>
<keyword evidence="3" id="KW-0479">Metal-binding</keyword>
<dbReference type="Pfam" id="PF00042">
    <property type="entry name" value="Globin"/>
    <property type="match status" value="2"/>
</dbReference>
<dbReference type="CDD" id="cd08922">
    <property type="entry name" value="FHb-globin"/>
    <property type="match status" value="2"/>
</dbReference>
<dbReference type="EMBL" id="LUTY01002571">
    <property type="protein sequence ID" value="OAD20041.1"/>
    <property type="molecule type" value="Genomic_DNA"/>
</dbReference>
<dbReference type="PATRIC" id="fig|1003181.4.peg.5640"/>
<dbReference type="PANTHER" id="PTHR43396:SF3">
    <property type="entry name" value="FLAVOHEMOPROTEIN"/>
    <property type="match status" value="1"/>
</dbReference>